<dbReference type="AlphaFoldDB" id="A0A397J4K3"/>
<reference evidence="4 5" key="1">
    <citation type="submission" date="2018-08" db="EMBL/GenBank/DDBJ databases">
        <title>Genome and evolution of the arbuscular mycorrhizal fungus Diversispora epigaea (formerly Glomus versiforme) and its bacterial endosymbionts.</title>
        <authorList>
            <person name="Sun X."/>
            <person name="Fei Z."/>
            <person name="Harrison M."/>
        </authorList>
    </citation>
    <scope>NUCLEOTIDE SEQUENCE [LARGE SCALE GENOMIC DNA]</scope>
    <source>
        <strain evidence="4 5">IT104</strain>
    </source>
</reference>
<gene>
    <name evidence="4" type="ORF">Glove_117g180</name>
</gene>
<name>A0A397J4K3_9GLOM</name>
<dbReference type="OrthoDB" id="4062651at2759"/>
<feature type="region of interest" description="Disordered" evidence="2">
    <location>
        <begin position="43"/>
        <end position="63"/>
    </location>
</feature>
<keyword evidence="3" id="KW-0732">Signal</keyword>
<evidence type="ECO:0000313" key="4">
    <source>
        <dbReference type="EMBL" id="RHZ81628.1"/>
    </source>
</evidence>
<protein>
    <submittedName>
        <fullName evidence="4">Uncharacterized protein</fullName>
    </submittedName>
</protein>
<dbReference type="EMBL" id="PQFF01000109">
    <property type="protein sequence ID" value="RHZ81628.1"/>
    <property type="molecule type" value="Genomic_DNA"/>
</dbReference>
<organism evidence="4 5">
    <name type="scientific">Diversispora epigaea</name>
    <dbReference type="NCBI Taxonomy" id="1348612"/>
    <lineage>
        <taxon>Eukaryota</taxon>
        <taxon>Fungi</taxon>
        <taxon>Fungi incertae sedis</taxon>
        <taxon>Mucoromycota</taxon>
        <taxon>Glomeromycotina</taxon>
        <taxon>Glomeromycetes</taxon>
        <taxon>Diversisporales</taxon>
        <taxon>Diversisporaceae</taxon>
        <taxon>Diversispora</taxon>
    </lineage>
</organism>
<feature type="chain" id="PRO_5017372179" evidence="3">
    <location>
        <begin position="22"/>
        <end position="407"/>
    </location>
</feature>
<keyword evidence="1" id="KW-0175">Coiled coil</keyword>
<keyword evidence="5" id="KW-1185">Reference proteome</keyword>
<evidence type="ECO:0000313" key="5">
    <source>
        <dbReference type="Proteomes" id="UP000266861"/>
    </source>
</evidence>
<proteinExistence type="predicted"/>
<comment type="caution">
    <text evidence="4">The sequence shown here is derived from an EMBL/GenBank/DDBJ whole genome shotgun (WGS) entry which is preliminary data.</text>
</comment>
<evidence type="ECO:0000256" key="2">
    <source>
        <dbReference type="SAM" id="MobiDB-lite"/>
    </source>
</evidence>
<sequence length="407" mass="47682">MPLTWCGLLVLPLTWCGIVLGCLERYKGFKLQQTKELEPYNIKLTPQNKEPKAANPYRSDEENKDLNSELAAYRKDLKVSNASQRFEYWIGADKEKLEVKCSEMTMKKDELETQLREKIKNLEQERKEFIHILNDDKMKAKESNLPNNNASTKELEAKNTRLKDQKKGLEVSNYKSVAQTKELEPYNIKLALANKKSEAANAYQRLEYWIVDDDKTKAMESNFRRLLQMNEFGQKVDTSLSNLVKINGILCNENVTIVANRASQHILKPIMIMDKFRNTKRISKVGDGIIYHDKSVDRHIERWNIKNQQWLRDGGGNTLENSWSFILWNYRRSRILRIYDYFMISTSGLVGDGIIYHDKSVDRHIERWNIKNQQWLRDGGEVALKMFDNIDIDINEGFLDEENNIFN</sequence>
<evidence type="ECO:0000256" key="1">
    <source>
        <dbReference type="SAM" id="Coils"/>
    </source>
</evidence>
<feature type="signal peptide" evidence="3">
    <location>
        <begin position="1"/>
        <end position="21"/>
    </location>
</feature>
<accession>A0A397J4K3</accession>
<dbReference type="Proteomes" id="UP000266861">
    <property type="component" value="Unassembled WGS sequence"/>
</dbReference>
<feature type="coiled-coil region" evidence="1">
    <location>
        <begin position="94"/>
        <end position="172"/>
    </location>
</feature>
<evidence type="ECO:0000256" key="3">
    <source>
        <dbReference type="SAM" id="SignalP"/>
    </source>
</evidence>